<name>A0A2H0VKQ3_9BACT</name>
<organism evidence="3 4">
    <name type="scientific">Candidatus Collierbacteria bacterium CG10_big_fil_rev_8_21_14_0_10_44_9</name>
    <dbReference type="NCBI Taxonomy" id="1974535"/>
    <lineage>
        <taxon>Bacteria</taxon>
        <taxon>Candidatus Collieribacteriota</taxon>
    </lineage>
</organism>
<comment type="caution">
    <text evidence="3">The sequence shown here is derived from an EMBL/GenBank/DDBJ whole genome shotgun (WGS) entry which is preliminary data.</text>
</comment>
<gene>
    <name evidence="3" type="ORF">COT87_02275</name>
</gene>
<accession>A0A2H0VKQ3</accession>
<evidence type="ECO:0000313" key="3">
    <source>
        <dbReference type="EMBL" id="PIR98910.1"/>
    </source>
</evidence>
<keyword evidence="2" id="KW-0472">Membrane</keyword>
<dbReference type="Proteomes" id="UP000230796">
    <property type="component" value="Unassembled WGS sequence"/>
</dbReference>
<keyword evidence="2" id="KW-1133">Transmembrane helix</keyword>
<reference evidence="4" key="1">
    <citation type="submission" date="2017-09" db="EMBL/GenBank/DDBJ databases">
        <title>Depth-based differentiation of microbial function through sediment-hosted aquifers and enrichment of novel symbionts in the deep terrestrial subsurface.</title>
        <authorList>
            <person name="Probst A.J."/>
            <person name="Ladd B."/>
            <person name="Jarett J.K."/>
            <person name="Geller-Mcgrath D.E."/>
            <person name="Sieber C.M.K."/>
            <person name="Emerson J.B."/>
            <person name="Anantharaman K."/>
            <person name="Thomas B.C."/>
            <person name="Malmstrom R."/>
            <person name="Stieglmeier M."/>
            <person name="Klingl A."/>
            <person name="Woyke T."/>
            <person name="Ryan C.M."/>
            <person name="Banfield J.F."/>
        </authorList>
    </citation>
    <scope>NUCLEOTIDE SEQUENCE [LARGE SCALE GENOMIC DNA]</scope>
</reference>
<proteinExistence type="predicted"/>
<protein>
    <submittedName>
        <fullName evidence="3">Uncharacterized protein</fullName>
    </submittedName>
</protein>
<keyword evidence="2" id="KW-0812">Transmembrane</keyword>
<sequence>MNQEENNNKFLDSIIMPQKKKTSRGRQGETKAKTKTTNVLKTEVLRSRILQNKKPGFWNRVLSAAGELKLSMGLIFKILFVSKIGVVAVILFLAVPMTAFEAHVVNVTATIERRPCEEFEVRSMGFWKTHQEERIFPQAVGDSTVTNNEEASGVFNLPNNVMANKLKKQLLAMKFSIAYFGAGLGTVGGGDPTTLSDLVNQADGALLADPQNQNLIAYYHNLIEEINISHTVSTCPGEAIVETSSSVLSINEVLEPTGKEEKEISGETLLPVEGANILEVVSGLIVGEEDLIGDATSTTEGDLIEPSETVESADAESEELLVAPDVSDSQATSTEEGAVTEKQTDESATEPEVAPTADSQLEPEPAEEPVSEPEPASESAPEPTPDPEPIPHEPVPPSTEPIPTE</sequence>
<feature type="region of interest" description="Disordered" evidence="1">
    <location>
        <begin position="296"/>
        <end position="405"/>
    </location>
</feature>
<feature type="transmembrane region" description="Helical" evidence="2">
    <location>
        <begin position="74"/>
        <end position="95"/>
    </location>
</feature>
<evidence type="ECO:0000256" key="2">
    <source>
        <dbReference type="SAM" id="Phobius"/>
    </source>
</evidence>
<dbReference type="AlphaFoldDB" id="A0A2H0VKQ3"/>
<evidence type="ECO:0000313" key="4">
    <source>
        <dbReference type="Proteomes" id="UP000230796"/>
    </source>
</evidence>
<feature type="compositionally biased region" description="Pro residues" evidence="1">
    <location>
        <begin position="382"/>
        <end position="405"/>
    </location>
</feature>
<evidence type="ECO:0000256" key="1">
    <source>
        <dbReference type="SAM" id="MobiDB-lite"/>
    </source>
</evidence>
<dbReference type="EMBL" id="PFAF01000045">
    <property type="protein sequence ID" value="PIR98910.1"/>
    <property type="molecule type" value="Genomic_DNA"/>
</dbReference>